<protein>
    <submittedName>
        <fullName evidence="1">Uncharacterized protein</fullName>
    </submittedName>
</protein>
<dbReference type="AlphaFoldDB" id="I3URV5"/>
<sequence>MAQVVAPSNAVLCTDMVFPLLGDLVRAVMRQAVKQLL</sequence>
<gene>
    <name evidence="1" type="ORF">YSA_02678</name>
</gene>
<dbReference type="HOGENOM" id="CLU_3347498_0_0_6"/>
<dbReference type="KEGG" id="ppi:YSA_02678"/>
<accession>I3URV5</accession>
<reference evidence="1 2" key="1">
    <citation type="journal article" date="2012" name="J. Bacteriol.">
        <title>Complete Genome Sequence of the Naphthalene-Degrading Pseudomonas putida Strain ND6.</title>
        <authorList>
            <person name="Li S."/>
            <person name="Zhao H."/>
            <person name="Li Y."/>
            <person name="Niu S."/>
            <person name="Cai B."/>
        </authorList>
    </citation>
    <scope>NUCLEOTIDE SEQUENCE [LARGE SCALE GENOMIC DNA]</scope>
    <source>
        <strain evidence="1 2">ND6</strain>
    </source>
</reference>
<proteinExistence type="predicted"/>
<organism evidence="1 2">
    <name type="scientific">Pseudomonas putida ND6</name>
    <dbReference type="NCBI Taxonomy" id="231023"/>
    <lineage>
        <taxon>Bacteria</taxon>
        <taxon>Pseudomonadati</taxon>
        <taxon>Pseudomonadota</taxon>
        <taxon>Gammaproteobacteria</taxon>
        <taxon>Pseudomonadales</taxon>
        <taxon>Pseudomonadaceae</taxon>
        <taxon>Pseudomonas</taxon>
    </lineage>
</organism>
<evidence type="ECO:0000313" key="1">
    <source>
        <dbReference type="EMBL" id="AFK68226.1"/>
    </source>
</evidence>
<evidence type="ECO:0000313" key="2">
    <source>
        <dbReference type="Proteomes" id="UP000005268"/>
    </source>
</evidence>
<name>I3URV5_PSEPU</name>
<dbReference type="Proteomes" id="UP000005268">
    <property type="component" value="Chromosome"/>
</dbReference>
<dbReference type="EMBL" id="CP003588">
    <property type="protein sequence ID" value="AFK68226.1"/>
    <property type="molecule type" value="Genomic_DNA"/>
</dbReference>